<accession>A0A5P1FHN1</accession>
<evidence type="ECO:0008006" key="3">
    <source>
        <dbReference type="Google" id="ProtNLM"/>
    </source>
</evidence>
<evidence type="ECO:0000313" key="2">
    <source>
        <dbReference type="Proteomes" id="UP000243459"/>
    </source>
</evidence>
<proteinExistence type="predicted"/>
<dbReference type="OMA" id="EELGWYA"/>
<dbReference type="PANTHER" id="PTHR36783">
    <property type="entry name" value="THYLAKOID LUMENAL 17.9 KDA PROTEIN, CHLOROPLASTIC"/>
    <property type="match status" value="1"/>
</dbReference>
<gene>
    <name evidence="1" type="ORF">A4U43_C02F11130</name>
</gene>
<dbReference type="InterPro" id="IPR037734">
    <property type="entry name" value="Thylakoid_lumenal_17.9"/>
</dbReference>
<name>A0A5P1FHN1_ASPOF</name>
<dbReference type="Proteomes" id="UP000243459">
    <property type="component" value="Chromosome 2"/>
</dbReference>
<organism evidence="1 2">
    <name type="scientific">Asparagus officinalis</name>
    <name type="common">Garden asparagus</name>
    <dbReference type="NCBI Taxonomy" id="4686"/>
    <lineage>
        <taxon>Eukaryota</taxon>
        <taxon>Viridiplantae</taxon>
        <taxon>Streptophyta</taxon>
        <taxon>Embryophyta</taxon>
        <taxon>Tracheophyta</taxon>
        <taxon>Spermatophyta</taxon>
        <taxon>Magnoliopsida</taxon>
        <taxon>Liliopsida</taxon>
        <taxon>Asparagales</taxon>
        <taxon>Asparagaceae</taxon>
        <taxon>Asparagoideae</taxon>
        <taxon>Asparagus</taxon>
    </lineage>
</organism>
<dbReference type="EMBL" id="CM007382">
    <property type="protein sequence ID" value="ONK77826.1"/>
    <property type="molecule type" value="Genomic_DNA"/>
</dbReference>
<dbReference type="PANTHER" id="PTHR36783:SF2">
    <property type="entry name" value="THYLAKOID LUMENAL 17.9 KDA PROTEIN, CHLOROPLASTIC"/>
    <property type="match status" value="1"/>
</dbReference>
<protein>
    <recommendedName>
        <fullName evidence="3">Thylakoid lumenal 17.9 kDa protein, chloroplastic</fullName>
    </recommendedName>
</protein>
<reference evidence="2" key="1">
    <citation type="journal article" date="2017" name="Nat. Commun.">
        <title>The asparagus genome sheds light on the origin and evolution of a young Y chromosome.</title>
        <authorList>
            <person name="Harkess A."/>
            <person name="Zhou J."/>
            <person name="Xu C."/>
            <person name="Bowers J.E."/>
            <person name="Van der Hulst R."/>
            <person name="Ayyampalayam S."/>
            <person name="Mercati F."/>
            <person name="Riccardi P."/>
            <person name="McKain M.R."/>
            <person name="Kakrana A."/>
            <person name="Tang H."/>
            <person name="Ray J."/>
            <person name="Groenendijk J."/>
            <person name="Arikit S."/>
            <person name="Mathioni S.M."/>
            <person name="Nakano M."/>
            <person name="Shan H."/>
            <person name="Telgmann-Rauber A."/>
            <person name="Kanno A."/>
            <person name="Yue Z."/>
            <person name="Chen H."/>
            <person name="Li W."/>
            <person name="Chen Y."/>
            <person name="Xu X."/>
            <person name="Zhang Y."/>
            <person name="Luo S."/>
            <person name="Chen H."/>
            <person name="Gao J."/>
            <person name="Mao Z."/>
            <person name="Pires J.C."/>
            <person name="Luo M."/>
            <person name="Kudrna D."/>
            <person name="Wing R.A."/>
            <person name="Meyers B.C."/>
            <person name="Yi K."/>
            <person name="Kong H."/>
            <person name="Lavrijsen P."/>
            <person name="Sunseri F."/>
            <person name="Falavigna A."/>
            <person name="Ye Y."/>
            <person name="Leebens-Mack J.H."/>
            <person name="Chen G."/>
        </authorList>
    </citation>
    <scope>NUCLEOTIDE SEQUENCE [LARGE SCALE GENOMIC DNA]</scope>
    <source>
        <strain evidence="2">cv. DH0086</strain>
    </source>
</reference>
<sequence>MLPTVLISQFSPAGKNSISFEMPHPKFLLPTSSPSIFLSPLRNPTASFSNLNTKELLLASLAPLAFALTLNSPLPSLAIPPPISQTAPRLPPPTPYSQSKSFQIGLENGKIRVCPSVNPGCISTNPKSSSFAFPWVIPEDASESAVERLREAILKTQKNAKIEVNEETPDGQYLQAEVDGGFGRDVMEFLIKRDVVAYRSMATKVTYVYPFTTALGDSKGQKERMNKIVEELGWSAPSFDTMDQSEQYSPEEYIE</sequence>
<dbReference type="OrthoDB" id="200029at2759"/>
<dbReference type="GO" id="GO:0009543">
    <property type="term" value="C:chloroplast thylakoid lumen"/>
    <property type="evidence" value="ECO:0007669"/>
    <property type="project" value="TreeGrafter"/>
</dbReference>
<dbReference type="Gramene" id="ONK77826">
    <property type="protein sequence ID" value="ONK77826"/>
    <property type="gene ID" value="A4U43_C02F11130"/>
</dbReference>
<keyword evidence="2" id="KW-1185">Reference proteome</keyword>
<dbReference type="AlphaFoldDB" id="A0A5P1FHN1"/>
<evidence type="ECO:0000313" key="1">
    <source>
        <dbReference type="EMBL" id="ONK77826.1"/>
    </source>
</evidence>